<name>A0A833RBU2_9POAL</name>
<keyword evidence="2" id="KW-1185">Reference proteome</keyword>
<evidence type="ECO:0000313" key="2">
    <source>
        <dbReference type="Proteomes" id="UP000623129"/>
    </source>
</evidence>
<evidence type="ECO:0000313" key="1">
    <source>
        <dbReference type="EMBL" id="KAF3332378.1"/>
    </source>
</evidence>
<accession>A0A833RBU2</accession>
<dbReference type="AlphaFoldDB" id="A0A833RBU2"/>
<protein>
    <submittedName>
        <fullName evidence="1">Uncharacterized protein</fullName>
    </submittedName>
</protein>
<organism evidence="1 2">
    <name type="scientific">Carex littledalei</name>
    <dbReference type="NCBI Taxonomy" id="544730"/>
    <lineage>
        <taxon>Eukaryota</taxon>
        <taxon>Viridiplantae</taxon>
        <taxon>Streptophyta</taxon>
        <taxon>Embryophyta</taxon>
        <taxon>Tracheophyta</taxon>
        <taxon>Spermatophyta</taxon>
        <taxon>Magnoliopsida</taxon>
        <taxon>Liliopsida</taxon>
        <taxon>Poales</taxon>
        <taxon>Cyperaceae</taxon>
        <taxon>Cyperoideae</taxon>
        <taxon>Cariceae</taxon>
        <taxon>Carex</taxon>
        <taxon>Carex subgen. Euthyceras</taxon>
    </lineage>
</organism>
<sequence>MRIFSPLYSTALRTSSQLLTHDLTAPLRFANRSIASPPHLAALLSLKDAVRVYVSLDSDLSVGWSGTRADVALDVHHCANLIPGL</sequence>
<dbReference type="Proteomes" id="UP000623129">
    <property type="component" value="Unassembled WGS sequence"/>
</dbReference>
<dbReference type="EMBL" id="SWLB01000011">
    <property type="protein sequence ID" value="KAF3332378.1"/>
    <property type="molecule type" value="Genomic_DNA"/>
</dbReference>
<gene>
    <name evidence="1" type="ORF">FCM35_KLT01955</name>
</gene>
<proteinExistence type="predicted"/>
<comment type="caution">
    <text evidence="1">The sequence shown here is derived from an EMBL/GenBank/DDBJ whole genome shotgun (WGS) entry which is preliminary data.</text>
</comment>
<reference evidence="1" key="1">
    <citation type="submission" date="2020-01" db="EMBL/GenBank/DDBJ databases">
        <title>Genome sequence of Kobresia littledalei, the first chromosome-level genome in the family Cyperaceae.</title>
        <authorList>
            <person name="Qu G."/>
        </authorList>
    </citation>
    <scope>NUCLEOTIDE SEQUENCE</scope>
    <source>
        <strain evidence="1">C.B.Clarke</strain>
        <tissue evidence="1">Leaf</tissue>
    </source>
</reference>